<name>A0A4Y2QZ76_ARAVE</name>
<comment type="caution">
    <text evidence="1">The sequence shown here is derived from an EMBL/GenBank/DDBJ whole genome shotgun (WGS) entry which is preliminary data.</text>
</comment>
<dbReference type="EMBL" id="BGPR01015213">
    <property type="protein sequence ID" value="GBN68429.1"/>
    <property type="molecule type" value="Genomic_DNA"/>
</dbReference>
<sequence length="119" mass="13971">MICDFTAESTVKQEWSNPFAKFLYTSFPQTRILDSMPFSDFTAESIVKTEWSNPLQKFLYTSFPQTQILDSPVYFERDFHGGSTVRFQEWSIHCKFFIPHFPRPKSGCNALLVISRRNQ</sequence>
<dbReference type="AlphaFoldDB" id="A0A4Y2QZ76"/>
<evidence type="ECO:0000313" key="2">
    <source>
        <dbReference type="Proteomes" id="UP000499080"/>
    </source>
</evidence>
<reference evidence="1 2" key="1">
    <citation type="journal article" date="2019" name="Sci. Rep.">
        <title>Orb-weaving spider Araneus ventricosus genome elucidates the spidroin gene catalogue.</title>
        <authorList>
            <person name="Kono N."/>
            <person name="Nakamura H."/>
            <person name="Ohtoshi R."/>
            <person name="Moran D.A.P."/>
            <person name="Shinohara A."/>
            <person name="Yoshida Y."/>
            <person name="Fujiwara M."/>
            <person name="Mori M."/>
            <person name="Tomita M."/>
            <person name="Arakawa K."/>
        </authorList>
    </citation>
    <scope>NUCLEOTIDE SEQUENCE [LARGE SCALE GENOMIC DNA]</scope>
</reference>
<keyword evidence="2" id="KW-1185">Reference proteome</keyword>
<dbReference type="Proteomes" id="UP000499080">
    <property type="component" value="Unassembled WGS sequence"/>
</dbReference>
<evidence type="ECO:0000313" key="1">
    <source>
        <dbReference type="EMBL" id="GBN68429.1"/>
    </source>
</evidence>
<protein>
    <submittedName>
        <fullName evidence="1">Uncharacterized protein</fullName>
    </submittedName>
</protein>
<gene>
    <name evidence="1" type="ORF">AVEN_246763_1</name>
</gene>
<organism evidence="1 2">
    <name type="scientific">Araneus ventricosus</name>
    <name type="common">Orbweaver spider</name>
    <name type="synonym">Epeira ventricosa</name>
    <dbReference type="NCBI Taxonomy" id="182803"/>
    <lineage>
        <taxon>Eukaryota</taxon>
        <taxon>Metazoa</taxon>
        <taxon>Ecdysozoa</taxon>
        <taxon>Arthropoda</taxon>
        <taxon>Chelicerata</taxon>
        <taxon>Arachnida</taxon>
        <taxon>Araneae</taxon>
        <taxon>Araneomorphae</taxon>
        <taxon>Entelegynae</taxon>
        <taxon>Araneoidea</taxon>
        <taxon>Araneidae</taxon>
        <taxon>Araneus</taxon>
    </lineage>
</organism>
<proteinExistence type="predicted"/>
<accession>A0A4Y2QZ76</accession>